<dbReference type="AlphaFoldDB" id="A0A9W6Q204"/>
<evidence type="ECO:0000313" key="3">
    <source>
        <dbReference type="Proteomes" id="UP001165124"/>
    </source>
</evidence>
<comment type="caution">
    <text evidence="2">The sequence shown here is derived from an EMBL/GenBank/DDBJ whole genome shotgun (WGS) entry which is preliminary data.</text>
</comment>
<evidence type="ECO:0000313" key="2">
    <source>
        <dbReference type="EMBL" id="GLW67149.1"/>
    </source>
</evidence>
<dbReference type="EMBL" id="BSRZ01000020">
    <property type="protein sequence ID" value="GLW67149.1"/>
    <property type="molecule type" value="Genomic_DNA"/>
</dbReference>
<keyword evidence="3" id="KW-1185">Reference proteome</keyword>
<accession>A0A9W6Q204</accession>
<proteinExistence type="predicted"/>
<feature type="region of interest" description="Disordered" evidence="1">
    <location>
        <begin position="1"/>
        <end position="71"/>
    </location>
</feature>
<organism evidence="2 3">
    <name type="scientific">Actinomadura rubrobrunea</name>
    <dbReference type="NCBI Taxonomy" id="115335"/>
    <lineage>
        <taxon>Bacteria</taxon>
        <taxon>Bacillati</taxon>
        <taxon>Actinomycetota</taxon>
        <taxon>Actinomycetes</taxon>
        <taxon>Streptosporangiales</taxon>
        <taxon>Thermomonosporaceae</taxon>
        <taxon>Actinomadura</taxon>
    </lineage>
</organism>
<protein>
    <submittedName>
        <fullName evidence="2">Uncharacterized protein</fullName>
    </submittedName>
</protein>
<gene>
    <name evidence="2" type="ORF">Arub01_53920</name>
</gene>
<evidence type="ECO:0000256" key="1">
    <source>
        <dbReference type="SAM" id="MobiDB-lite"/>
    </source>
</evidence>
<dbReference type="Proteomes" id="UP001165124">
    <property type="component" value="Unassembled WGS sequence"/>
</dbReference>
<reference evidence="2" key="1">
    <citation type="submission" date="2023-02" db="EMBL/GenBank/DDBJ databases">
        <title>Actinomadura rubrobrunea NBRC 14622.</title>
        <authorList>
            <person name="Ichikawa N."/>
            <person name="Sato H."/>
            <person name="Tonouchi N."/>
        </authorList>
    </citation>
    <scope>NUCLEOTIDE SEQUENCE</scope>
    <source>
        <strain evidence="2">NBRC 14622</strain>
    </source>
</reference>
<name>A0A9W6Q204_9ACTN</name>
<sequence length="110" mass="11793">MRVAGASLPFTRPVTRPGAPTPAVGDAWPRDVRGTDVRWQVSAPVTGGTATRSRPRGSQEHSSECASEGDEAGMSLWTADIHATVTLAVDIGRWAARPWLSSRGWRAVAW</sequence>